<accession>A0A7J0CFZ3</accession>
<dbReference type="EMBL" id="BLWC01000002">
    <property type="protein sequence ID" value="GFN01420.1"/>
    <property type="molecule type" value="Genomic_DNA"/>
</dbReference>
<feature type="transmembrane region" description="Helical" evidence="1">
    <location>
        <begin position="34"/>
        <end position="52"/>
    </location>
</feature>
<organism evidence="2 3">
    <name type="scientific">Streptomyces fulvorobeus</name>
    <dbReference type="NCBI Taxonomy" id="284028"/>
    <lineage>
        <taxon>Bacteria</taxon>
        <taxon>Bacillati</taxon>
        <taxon>Actinomycetota</taxon>
        <taxon>Actinomycetes</taxon>
        <taxon>Kitasatosporales</taxon>
        <taxon>Streptomycetaceae</taxon>
        <taxon>Streptomyces</taxon>
    </lineage>
</organism>
<keyword evidence="1" id="KW-0472">Membrane</keyword>
<proteinExistence type="predicted"/>
<dbReference type="AlphaFoldDB" id="A0A7J0CFZ3"/>
<reference evidence="2 3" key="1">
    <citation type="submission" date="2020-05" db="EMBL/GenBank/DDBJ databases">
        <title>Whole genome shotgun sequence of Streptomyces fulvorobeus NBRC 15897.</title>
        <authorList>
            <person name="Komaki H."/>
            <person name="Tamura T."/>
        </authorList>
    </citation>
    <scope>NUCLEOTIDE SEQUENCE [LARGE SCALE GENOMIC DNA]</scope>
    <source>
        <strain evidence="2 3">NBRC 15897</strain>
    </source>
</reference>
<evidence type="ECO:0000313" key="3">
    <source>
        <dbReference type="Proteomes" id="UP000498980"/>
    </source>
</evidence>
<keyword evidence="3" id="KW-1185">Reference proteome</keyword>
<comment type="caution">
    <text evidence="2">The sequence shown here is derived from an EMBL/GenBank/DDBJ whole genome shotgun (WGS) entry which is preliminary data.</text>
</comment>
<dbReference type="Proteomes" id="UP000498980">
    <property type="component" value="Unassembled WGS sequence"/>
</dbReference>
<gene>
    <name evidence="2" type="ORF">Sfulv_62300</name>
</gene>
<sequence length="188" mass="20959">MRSGITYTQHFSNLEPRQYELFGIDLGKGVLRRTMLLGALVFAVWDGFFLLLVGFPSLSWMTLYLLPPALMTVLGAQPSRQCDRRTVLAVWVVGAHYQLLGHRPVICGGRALAHRSEWISRRARWERHAPALTRSLGRAGARRLLGAPGAEDVPPAGPAVGMAHTVRLYGPDHMVKVTRRGRRTGRRT</sequence>
<protein>
    <submittedName>
        <fullName evidence="2">Uncharacterized protein</fullName>
    </submittedName>
</protein>
<keyword evidence="1" id="KW-0812">Transmembrane</keyword>
<dbReference type="RefSeq" id="WP_344571462.1">
    <property type="nucleotide sequence ID" value="NZ_BAAAUE010000015.1"/>
</dbReference>
<evidence type="ECO:0000313" key="2">
    <source>
        <dbReference type="EMBL" id="GFN01420.1"/>
    </source>
</evidence>
<keyword evidence="1" id="KW-1133">Transmembrane helix</keyword>
<name>A0A7J0CFZ3_9ACTN</name>
<evidence type="ECO:0000256" key="1">
    <source>
        <dbReference type="SAM" id="Phobius"/>
    </source>
</evidence>